<sequence>MQRIFSTNLTSAQPTATRLFESGLASGHMAHAFLLTGRDKRAKWQMARQLATFLNCEAMNREGDGQDAGGKACLQPEHDVEHVELEVIDEPAFNSACQNCKWLYRDTHPKAWYVLSSQGSKSGKIPVERARELSEELALTTSYKRVVVIEDASEGSFHRPAANALLKTIEEPRSPSLFLFFAAAVDDVLATIVSRCQVVPLLNRPEENLGILIDVPLTGKAQSTGNWLTSESAAILARQSFLGGSSGTKAHGAQQVEESLAFAQVLLTLINEAEDSEDSEDEADNGAHVFDTALALEIKRLTSNPRPLALERRTRYLSELLRLTEEAKRRVDQYVSKKSVCESFVLSWLQLRQKNHI</sequence>
<dbReference type="AlphaFoldDB" id="A0A8J7P6L3"/>
<dbReference type="Proteomes" id="UP000664277">
    <property type="component" value="Unassembled WGS sequence"/>
</dbReference>
<organism evidence="1 2">
    <name type="scientific">Candidatus Obscuribacter phosphatis</name>
    <dbReference type="NCBI Taxonomy" id="1906157"/>
    <lineage>
        <taxon>Bacteria</taxon>
        <taxon>Bacillati</taxon>
        <taxon>Candidatus Melainabacteria</taxon>
        <taxon>Candidatus Obscuribacterales</taxon>
        <taxon>Candidatus Obscuribacteraceae</taxon>
        <taxon>Candidatus Obscuribacter</taxon>
    </lineage>
</organism>
<dbReference type="Gene3D" id="3.40.50.300">
    <property type="entry name" value="P-loop containing nucleotide triphosphate hydrolases"/>
    <property type="match status" value="1"/>
</dbReference>
<reference evidence="1" key="1">
    <citation type="submission" date="2021-02" db="EMBL/GenBank/DDBJ databases">
        <title>Genome-Resolved Metagenomics of a Microbial Community Performing Photosynthetic Biological Nutrient Removal.</title>
        <authorList>
            <person name="Mcdaniel E.A."/>
        </authorList>
    </citation>
    <scope>NUCLEOTIDE SEQUENCE</scope>
    <source>
        <strain evidence="1">UWPOB_OBS1</strain>
    </source>
</reference>
<dbReference type="PANTHER" id="PTHR11669">
    <property type="entry name" value="REPLICATION FACTOR C / DNA POLYMERASE III GAMMA-TAU SUBUNIT"/>
    <property type="match status" value="1"/>
</dbReference>
<dbReference type="Pfam" id="PF13177">
    <property type="entry name" value="DNA_pol3_delta2"/>
    <property type="match status" value="1"/>
</dbReference>
<dbReference type="InterPro" id="IPR027417">
    <property type="entry name" value="P-loop_NTPase"/>
</dbReference>
<comment type="caution">
    <text evidence="1">The sequence shown here is derived from an EMBL/GenBank/DDBJ whole genome shotgun (WGS) entry which is preliminary data.</text>
</comment>
<dbReference type="InterPro" id="IPR050238">
    <property type="entry name" value="DNA_Rep/Repair_Clamp_Loader"/>
</dbReference>
<name>A0A8J7P6L3_9BACT</name>
<evidence type="ECO:0000313" key="1">
    <source>
        <dbReference type="EMBL" id="MBN8659234.1"/>
    </source>
</evidence>
<evidence type="ECO:0008006" key="3">
    <source>
        <dbReference type="Google" id="ProtNLM"/>
    </source>
</evidence>
<protein>
    <recommendedName>
        <fullName evidence="3">DNA polymerase III delta prime subunit</fullName>
    </recommendedName>
</protein>
<evidence type="ECO:0000313" key="2">
    <source>
        <dbReference type="Proteomes" id="UP000664277"/>
    </source>
</evidence>
<dbReference type="PANTHER" id="PTHR11669:SF8">
    <property type="entry name" value="DNA POLYMERASE III SUBUNIT DELTA"/>
    <property type="match status" value="1"/>
</dbReference>
<dbReference type="SUPFAM" id="SSF52540">
    <property type="entry name" value="P-loop containing nucleoside triphosphate hydrolases"/>
    <property type="match status" value="1"/>
</dbReference>
<proteinExistence type="predicted"/>
<gene>
    <name evidence="1" type="ORF">J0M35_02650</name>
</gene>
<dbReference type="GO" id="GO:0006261">
    <property type="term" value="P:DNA-templated DNA replication"/>
    <property type="evidence" value="ECO:0007669"/>
    <property type="project" value="TreeGrafter"/>
</dbReference>
<accession>A0A8J7P6L3</accession>
<dbReference type="EMBL" id="JAFLCK010000002">
    <property type="protein sequence ID" value="MBN8659234.1"/>
    <property type="molecule type" value="Genomic_DNA"/>
</dbReference>